<dbReference type="Pfam" id="PF01981">
    <property type="entry name" value="PTH2"/>
    <property type="match status" value="1"/>
</dbReference>
<evidence type="ECO:0000313" key="4">
    <source>
        <dbReference type="EMBL" id="MBD8506026.1"/>
    </source>
</evidence>
<dbReference type="InterPro" id="IPR002833">
    <property type="entry name" value="PTH2"/>
</dbReference>
<gene>
    <name evidence="4" type="ORF">HT102_05960</name>
</gene>
<reference evidence="4" key="1">
    <citation type="submission" date="2020-09" db="EMBL/GenBank/DDBJ databases">
        <title>Hoyosella lacisalsi sp. nov., a halotolerant actinobacterium isolated from soil of Lake Gudzhirganskoe.</title>
        <authorList>
            <person name="Yang Q."/>
            <person name="Guo P.Y."/>
            <person name="Liu S.W."/>
            <person name="Li F.N."/>
            <person name="Sun C.H."/>
        </authorList>
    </citation>
    <scope>NUCLEOTIDE SEQUENCE</scope>
    <source>
        <strain evidence="4">G463</strain>
    </source>
</reference>
<proteinExistence type="predicted"/>
<keyword evidence="5" id="KW-1185">Reference proteome</keyword>
<accession>A0A927JBH4</accession>
<dbReference type="RefSeq" id="WP_192038511.1">
    <property type="nucleotide sequence ID" value="NZ_JACYWE010000003.1"/>
</dbReference>
<evidence type="ECO:0000313" key="5">
    <source>
        <dbReference type="Proteomes" id="UP000642993"/>
    </source>
</evidence>
<name>A0A927JBH4_9ACTN</name>
<comment type="catalytic activity">
    <reaction evidence="3">
        <text>an N-acyl-L-alpha-aminoacyl-tRNA + H2O = an N-acyl-L-amino acid + a tRNA + H(+)</text>
        <dbReference type="Rhea" id="RHEA:54448"/>
        <dbReference type="Rhea" id="RHEA-COMP:10123"/>
        <dbReference type="Rhea" id="RHEA-COMP:13883"/>
        <dbReference type="ChEBI" id="CHEBI:15377"/>
        <dbReference type="ChEBI" id="CHEBI:15378"/>
        <dbReference type="ChEBI" id="CHEBI:59874"/>
        <dbReference type="ChEBI" id="CHEBI:78442"/>
        <dbReference type="ChEBI" id="CHEBI:138191"/>
        <dbReference type="EC" id="3.1.1.29"/>
    </reaction>
</comment>
<dbReference type="Gene3D" id="3.40.1490.10">
    <property type="entry name" value="Bit1"/>
    <property type="match status" value="1"/>
</dbReference>
<evidence type="ECO:0000256" key="3">
    <source>
        <dbReference type="ARBA" id="ARBA00048707"/>
    </source>
</evidence>
<dbReference type="EMBL" id="JACYWE010000003">
    <property type="protein sequence ID" value="MBD8506026.1"/>
    <property type="molecule type" value="Genomic_DNA"/>
</dbReference>
<evidence type="ECO:0000256" key="1">
    <source>
        <dbReference type="ARBA" id="ARBA00013260"/>
    </source>
</evidence>
<dbReference type="AlphaFoldDB" id="A0A927JBH4"/>
<dbReference type="SUPFAM" id="SSF102462">
    <property type="entry name" value="Peptidyl-tRNA hydrolase II"/>
    <property type="match status" value="1"/>
</dbReference>
<protein>
    <recommendedName>
        <fullName evidence="1">peptidyl-tRNA hydrolase</fullName>
        <ecNumber evidence="1">3.1.1.29</ecNumber>
    </recommendedName>
</protein>
<keyword evidence="2 4" id="KW-0378">Hydrolase</keyword>
<sequence length="261" mass="27574">MTTPGFLDAGFIDAGFIERHAALAEHCHPRARHIDRPDPDDPAEVQAMQMVLHIPRADPPPRHEILAAAAASAIAVCLHPDTGLGGPWHDPLHAWMGARIRKVARRARGTAWDAAQSVPGVTSTAGTAHARALVPGRIGDLDPRIKKLQISGTDIPPEPEATKRLGPSQPVLAINTALGMTVGKAAAQAGHASMLLGATLTAEQAWEWARRDYGCTIIEAGPARWAELLEAARAGQGIVVRDAGFTEIAPGSATVIAHWGR</sequence>
<organism evidence="4 5">
    <name type="scientific">Lolliginicoccus lacisalsi</name>
    <dbReference type="NCBI Taxonomy" id="2742202"/>
    <lineage>
        <taxon>Bacteria</taxon>
        <taxon>Bacillati</taxon>
        <taxon>Actinomycetota</taxon>
        <taxon>Actinomycetes</taxon>
        <taxon>Mycobacteriales</taxon>
        <taxon>Hoyosellaceae</taxon>
        <taxon>Lolliginicoccus</taxon>
    </lineage>
</organism>
<dbReference type="Proteomes" id="UP000642993">
    <property type="component" value="Unassembled WGS sequence"/>
</dbReference>
<comment type="caution">
    <text evidence="4">The sequence shown here is derived from an EMBL/GenBank/DDBJ whole genome shotgun (WGS) entry which is preliminary data.</text>
</comment>
<dbReference type="EC" id="3.1.1.29" evidence="1"/>
<evidence type="ECO:0000256" key="2">
    <source>
        <dbReference type="ARBA" id="ARBA00022801"/>
    </source>
</evidence>
<dbReference type="GO" id="GO:0004045">
    <property type="term" value="F:peptidyl-tRNA hydrolase activity"/>
    <property type="evidence" value="ECO:0007669"/>
    <property type="project" value="UniProtKB-EC"/>
</dbReference>
<dbReference type="InterPro" id="IPR023476">
    <property type="entry name" value="Pep_tRNA_hydro_II_dom_sf"/>
</dbReference>